<proteinExistence type="predicted"/>
<gene>
    <name evidence="2" type="ORF">CDQ91_17375</name>
</gene>
<organism evidence="2 3">
    <name type="scientific">Sphingopyxis witflariensis</name>
    <dbReference type="NCBI Taxonomy" id="173675"/>
    <lineage>
        <taxon>Bacteria</taxon>
        <taxon>Pseudomonadati</taxon>
        <taxon>Pseudomonadota</taxon>
        <taxon>Alphaproteobacteria</taxon>
        <taxon>Sphingomonadales</taxon>
        <taxon>Sphingomonadaceae</taxon>
        <taxon>Sphingopyxis</taxon>
    </lineage>
</organism>
<keyword evidence="3" id="KW-1185">Reference proteome</keyword>
<dbReference type="EMBL" id="NISJ01000011">
    <property type="protein sequence ID" value="OWQ92917.1"/>
    <property type="molecule type" value="Genomic_DNA"/>
</dbReference>
<dbReference type="RefSeq" id="WP_058803333.1">
    <property type="nucleotide sequence ID" value="NZ_NISJ01000011.1"/>
</dbReference>
<comment type="caution">
    <text evidence="2">The sequence shown here is derived from an EMBL/GenBank/DDBJ whole genome shotgun (WGS) entry which is preliminary data.</text>
</comment>
<dbReference type="AlphaFoldDB" id="A0A246JJY8"/>
<reference evidence="2 3" key="1">
    <citation type="journal article" date="2002" name="Int. J. Syst. Evol. Microbiol.">
        <title>Sphingopyxis witflariensis sp. nov., isolated from activated sludge.</title>
        <authorList>
            <person name="Kampfer P."/>
            <person name="Witzenberger R."/>
            <person name="Denner E.B."/>
            <person name="Busse H.J."/>
            <person name="Neef A."/>
        </authorList>
    </citation>
    <scope>NUCLEOTIDE SEQUENCE [LARGE SCALE GENOMIC DNA]</scope>
    <source>
        <strain evidence="2 3">DSM 14551</strain>
    </source>
</reference>
<evidence type="ECO:0000313" key="3">
    <source>
        <dbReference type="Proteomes" id="UP000197097"/>
    </source>
</evidence>
<name>A0A246JJY8_9SPHN</name>
<protein>
    <submittedName>
        <fullName evidence="2">Uncharacterized protein</fullName>
    </submittedName>
</protein>
<sequence length="158" mass="17250">MFDAAAIETVVNAQREADVQDPPQRRVPLMGVIRTAAPLILIRRANGWTDAQIVEFLHELGVAISAETLRVYLSRLRRENPEEPSMEMDQIAEPADEMDPHAAAAPSDPAPPDKPPEIVEPPSAQDEAILTPPQTSSASKAKTIETPFKPGIDLDEEI</sequence>
<evidence type="ECO:0000313" key="2">
    <source>
        <dbReference type="EMBL" id="OWQ92917.1"/>
    </source>
</evidence>
<dbReference type="OrthoDB" id="7448420at2"/>
<feature type="region of interest" description="Disordered" evidence="1">
    <location>
        <begin position="76"/>
        <end position="158"/>
    </location>
</feature>
<dbReference type="Proteomes" id="UP000197097">
    <property type="component" value="Unassembled WGS sequence"/>
</dbReference>
<evidence type="ECO:0000256" key="1">
    <source>
        <dbReference type="SAM" id="MobiDB-lite"/>
    </source>
</evidence>
<accession>A0A246JJY8</accession>